<gene>
    <name evidence="2" type="ORF">NC658_07850</name>
</gene>
<protein>
    <recommendedName>
        <fullName evidence="4">Lipoprotein</fullName>
    </recommendedName>
</protein>
<feature type="region of interest" description="Disordered" evidence="1">
    <location>
        <begin position="35"/>
        <end position="72"/>
    </location>
</feature>
<evidence type="ECO:0008006" key="4">
    <source>
        <dbReference type="Google" id="ProtNLM"/>
    </source>
</evidence>
<dbReference type="EMBL" id="JAMQBH010000003">
    <property type="protein sequence ID" value="MCM2513171.1"/>
    <property type="molecule type" value="Genomic_DNA"/>
</dbReference>
<comment type="caution">
    <text evidence="2">The sequence shown here is derived from an EMBL/GenBank/DDBJ whole genome shotgun (WGS) entry which is preliminary data.</text>
</comment>
<keyword evidence="3" id="KW-1185">Reference proteome</keyword>
<evidence type="ECO:0000313" key="3">
    <source>
        <dbReference type="Proteomes" id="UP001523263"/>
    </source>
</evidence>
<feature type="compositionally biased region" description="Low complexity" evidence="1">
    <location>
        <begin position="55"/>
        <end position="64"/>
    </location>
</feature>
<dbReference type="Proteomes" id="UP001523263">
    <property type="component" value="Unassembled WGS sequence"/>
</dbReference>
<dbReference type="RefSeq" id="WP_251097823.1">
    <property type="nucleotide sequence ID" value="NZ_JAMQBH010000003.1"/>
</dbReference>
<reference evidence="2 3" key="1">
    <citation type="submission" date="2022-06" db="EMBL/GenBank/DDBJ databases">
        <title>Whole genome sequence of Streptomyces griseoincarnatus RB7AG.</title>
        <authorList>
            <person name="Ray L."/>
            <person name="Behera S."/>
            <person name="Panda A.N."/>
        </authorList>
    </citation>
    <scope>NUCLEOTIDE SEQUENCE [LARGE SCALE GENOMIC DNA]</scope>
    <source>
        <strain evidence="2 3">RB7AG</strain>
    </source>
</reference>
<accession>A0ABT0VPR7</accession>
<evidence type="ECO:0000256" key="1">
    <source>
        <dbReference type="SAM" id="MobiDB-lite"/>
    </source>
</evidence>
<sequence length="227" mass="24176">MNAPQPFQEPTVNSRPTSLTTLALTVSAALTLSACGSDDDKAGRTQAENGNKPTSPSASAAASPDRPKIELPPDLTLTFEGGETGDPVKDAIPADSAERMRAVDAAITGTDPEGKALAFYNTGKALEAAQDWVAQFDEAGATLTGEARYYDREVSLRGEDSATLIFCADESKGFSKDRKTNEIHKTPVTKNSYVLYNTRLDKNADGVWRTSQIISTRGAAQCQPQTT</sequence>
<organism evidence="2 3">
    <name type="scientific">Streptomyces griseoincarnatus</name>
    <dbReference type="NCBI Taxonomy" id="29305"/>
    <lineage>
        <taxon>Bacteria</taxon>
        <taxon>Bacillati</taxon>
        <taxon>Actinomycetota</taxon>
        <taxon>Actinomycetes</taxon>
        <taxon>Kitasatosporales</taxon>
        <taxon>Streptomycetaceae</taxon>
        <taxon>Streptomyces</taxon>
        <taxon>Streptomyces griseoincarnatus group</taxon>
    </lineage>
</organism>
<proteinExistence type="predicted"/>
<evidence type="ECO:0000313" key="2">
    <source>
        <dbReference type="EMBL" id="MCM2513171.1"/>
    </source>
</evidence>
<name>A0ABT0VPR7_STRGI</name>